<evidence type="ECO:0000313" key="2">
    <source>
        <dbReference type="Proteomes" id="UP000255106"/>
    </source>
</evidence>
<protein>
    <submittedName>
        <fullName evidence="1">Uncharacterized protein</fullName>
    </submittedName>
</protein>
<sequence>MLFFAVRQIVALTVNNCTGGDHFGVQQRMAGELAQEIAAVSVRPVEHGRNGETVCGKGSLVF</sequence>
<dbReference type="AlphaFoldDB" id="A0A377LP64"/>
<dbReference type="Proteomes" id="UP000255106">
    <property type="component" value="Unassembled WGS sequence"/>
</dbReference>
<gene>
    <name evidence="1" type="ORF">NCTC10005_00787</name>
</gene>
<dbReference type="EMBL" id="UGJB01000004">
    <property type="protein sequence ID" value="STQ08137.1"/>
    <property type="molecule type" value="Genomic_DNA"/>
</dbReference>
<proteinExistence type="predicted"/>
<accession>A0A377LP64</accession>
<reference evidence="1 2" key="1">
    <citation type="submission" date="2018-06" db="EMBL/GenBank/DDBJ databases">
        <authorList>
            <consortium name="Pathogen Informatics"/>
            <person name="Doyle S."/>
        </authorList>
    </citation>
    <scope>NUCLEOTIDE SEQUENCE [LARGE SCALE GENOMIC DNA]</scope>
    <source>
        <strain evidence="1 2">NCTC10005</strain>
    </source>
</reference>
<evidence type="ECO:0000313" key="1">
    <source>
        <dbReference type="EMBL" id="STQ08137.1"/>
    </source>
</evidence>
<name>A0A377LP64_ENTCL</name>
<organism evidence="1 2">
    <name type="scientific">Enterobacter cloacae</name>
    <dbReference type="NCBI Taxonomy" id="550"/>
    <lineage>
        <taxon>Bacteria</taxon>
        <taxon>Pseudomonadati</taxon>
        <taxon>Pseudomonadota</taxon>
        <taxon>Gammaproteobacteria</taxon>
        <taxon>Enterobacterales</taxon>
        <taxon>Enterobacteriaceae</taxon>
        <taxon>Enterobacter</taxon>
        <taxon>Enterobacter cloacae complex</taxon>
    </lineage>
</organism>